<organism evidence="2 3">
    <name type="scientific">Stenotrophomonas mori</name>
    <dbReference type="NCBI Taxonomy" id="2871096"/>
    <lineage>
        <taxon>Bacteria</taxon>
        <taxon>Pseudomonadati</taxon>
        <taxon>Pseudomonadota</taxon>
        <taxon>Gammaproteobacteria</taxon>
        <taxon>Lysobacterales</taxon>
        <taxon>Lysobacteraceae</taxon>
        <taxon>Stenotrophomonas</taxon>
    </lineage>
</organism>
<accession>A0ABT0SIT7</accession>
<evidence type="ECO:0000313" key="2">
    <source>
        <dbReference type="EMBL" id="MCL7715224.1"/>
    </source>
</evidence>
<keyword evidence="3" id="KW-1185">Reference proteome</keyword>
<dbReference type="EMBL" id="JAIKTS010000004">
    <property type="protein sequence ID" value="MCL7715224.1"/>
    <property type="molecule type" value="Genomic_DNA"/>
</dbReference>
<evidence type="ECO:0000256" key="1">
    <source>
        <dbReference type="SAM" id="SignalP"/>
    </source>
</evidence>
<reference evidence="2 3" key="1">
    <citation type="submission" date="2021-08" db="EMBL/GenBank/DDBJ databases">
        <title>Novel members of of the genus Stenotrophomonas from differernt environment.</title>
        <authorList>
            <person name="Deng Y."/>
        </authorList>
    </citation>
    <scope>NUCLEOTIDE SEQUENCE [LARGE SCALE GENOMIC DNA]</scope>
    <source>
        <strain evidence="2 3">CPCC 101365</strain>
    </source>
</reference>
<dbReference type="InterPro" id="IPR048034">
    <property type="entry name" value="CopL-like"/>
</dbReference>
<dbReference type="Proteomes" id="UP001431235">
    <property type="component" value="Unassembled WGS sequence"/>
</dbReference>
<evidence type="ECO:0000313" key="3">
    <source>
        <dbReference type="Proteomes" id="UP001431235"/>
    </source>
</evidence>
<name>A0ABT0SIT7_9GAMM</name>
<proteinExistence type="predicted"/>
<sequence length="117" mass="12095">MPVSRILLPLLLCLSLLASAVGSVWMATAMAMPAATVVQVAEHACCHADEGMEEAADAPAPSHCDGNGHCDCTQHCGSLIAPAPVQFRLSPRSLDPVPALPAPVGVRPDQLNRPPIA</sequence>
<feature type="signal peptide" evidence="1">
    <location>
        <begin position="1"/>
        <end position="20"/>
    </location>
</feature>
<protein>
    <submittedName>
        <fullName evidence="2">CopL family metal-binding regulatory protein</fullName>
    </submittedName>
</protein>
<dbReference type="NCBIfam" id="NF033807">
    <property type="entry name" value="CopL_fam"/>
    <property type="match status" value="1"/>
</dbReference>
<keyword evidence="1" id="KW-0732">Signal</keyword>
<feature type="chain" id="PRO_5045405447" evidence="1">
    <location>
        <begin position="21"/>
        <end position="117"/>
    </location>
</feature>
<gene>
    <name evidence="2" type="ORF">K5L01_11285</name>
</gene>
<comment type="caution">
    <text evidence="2">The sequence shown here is derived from an EMBL/GenBank/DDBJ whole genome shotgun (WGS) entry which is preliminary data.</text>
</comment>
<dbReference type="RefSeq" id="WP_250064621.1">
    <property type="nucleotide sequence ID" value="NZ_JAIKTS010000004.1"/>
</dbReference>